<dbReference type="Proteomes" id="UP000231480">
    <property type="component" value="Unassembled WGS sequence"/>
</dbReference>
<dbReference type="EMBL" id="PCRH01000033">
    <property type="protein sequence ID" value="PIP17145.1"/>
    <property type="molecule type" value="Genomic_DNA"/>
</dbReference>
<dbReference type="CDD" id="cd10911">
    <property type="entry name" value="PIN_LabA"/>
    <property type="match status" value="1"/>
</dbReference>
<protein>
    <recommendedName>
        <fullName evidence="1">NYN domain-containing protein</fullName>
    </recommendedName>
</protein>
<proteinExistence type="predicted"/>
<dbReference type="GO" id="GO:0004540">
    <property type="term" value="F:RNA nuclease activity"/>
    <property type="evidence" value="ECO:0007669"/>
    <property type="project" value="InterPro"/>
</dbReference>
<accession>A0A2G9YD33</accession>
<dbReference type="PANTHER" id="PTHR35458:SF2">
    <property type="entry name" value="SLR0755 PROTEIN"/>
    <property type="match status" value="1"/>
</dbReference>
<dbReference type="PANTHER" id="PTHR35458">
    <property type="entry name" value="SLR0755 PROTEIN"/>
    <property type="match status" value="1"/>
</dbReference>
<evidence type="ECO:0000313" key="2">
    <source>
        <dbReference type="EMBL" id="PIP17145.1"/>
    </source>
</evidence>
<dbReference type="AlphaFoldDB" id="A0A2G9YD33"/>
<sequence length="164" mass="19215">MEKEENNYAFIDSNNLNLGILSQGWKLDFVRFRIYLKDKYQVEKAFLFIGYVPGNQQLYTFLQKAGYIVVFKPILEINKEKKTKIKGNVDAELVLHTMIEYKNYDKAIIVSGDGDFYCLIEYLANNNKLAKIIVPNKKYSSLLRKFAMFVVNISFLKNKLCKRK</sequence>
<name>A0A2G9YD33_9BACT</name>
<dbReference type="InterPro" id="IPR021139">
    <property type="entry name" value="NYN"/>
</dbReference>
<feature type="domain" description="NYN" evidence="1">
    <location>
        <begin position="10"/>
        <end position="145"/>
    </location>
</feature>
<comment type="caution">
    <text evidence="2">The sequence shown here is derived from an EMBL/GenBank/DDBJ whole genome shotgun (WGS) entry which is preliminary data.</text>
</comment>
<dbReference type="Pfam" id="PF01936">
    <property type="entry name" value="NYN"/>
    <property type="match status" value="1"/>
</dbReference>
<organism evidence="2 3">
    <name type="scientific">Candidatus Portnoybacteria bacterium CG23_combo_of_CG06-09_8_20_14_all_37_13</name>
    <dbReference type="NCBI Taxonomy" id="1974819"/>
    <lineage>
        <taxon>Bacteria</taxon>
        <taxon>Candidatus Portnoyibacteriota</taxon>
    </lineage>
</organism>
<reference evidence="2 3" key="1">
    <citation type="submission" date="2017-09" db="EMBL/GenBank/DDBJ databases">
        <title>Depth-based differentiation of microbial function through sediment-hosted aquifers and enrichment of novel symbionts in the deep terrestrial subsurface.</title>
        <authorList>
            <person name="Probst A.J."/>
            <person name="Ladd B."/>
            <person name="Jarett J.K."/>
            <person name="Geller-Mcgrath D.E."/>
            <person name="Sieber C.M."/>
            <person name="Emerson J.B."/>
            <person name="Anantharaman K."/>
            <person name="Thomas B.C."/>
            <person name="Malmstrom R."/>
            <person name="Stieglmeier M."/>
            <person name="Klingl A."/>
            <person name="Woyke T."/>
            <person name="Ryan C.M."/>
            <person name="Banfield J.F."/>
        </authorList>
    </citation>
    <scope>NUCLEOTIDE SEQUENCE [LARGE SCALE GENOMIC DNA]</scope>
    <source>
        <strain evidence="2">CG23_combo_of_CG06-09_8_20_14_all_37_13</strain>
    </source>
</reference>
<gene>
    <name evidence="2" type="ORF">COX44_01470</name>
</gene>
<dbReference type="InterPro" id="IPR047140">
    <property type="entry name" value="LabA"/>
</dbReference>
<evidence type="ECO:0000259" key="1">
    <source>
        <dbReference type="Pfam" id="PF01936"/>
    </source>
</evidence>
<dbReference type="Gene3D" id="3.40.50.1010">
    <property type="entry name" value="5'-nuclease"/>
    <property type="match status" value="1"/>
</dbReference>
<evidence type="ECO:0000313" key="3">
    <source>
        <dbReference type="Proteomes" id="UP000231480"/>
    </source>
</evidence>